<comment type="cofactor">
    <cofactor evidence="1">
        <name>Mg(2+)</name>
        <dbReference type="ChEBI" id="CHEBI:18420"/>
    </cofactor>
</comment>
<evidence type="ECO:0000259" key="12">
    <source>
        <dbReference type="Pfam" id="PF02875"/>
    </source>
</evidence>
<dbReference type="InterPro" id="IPR004101">
    <property type="entry name" value="Mur_ligase_C"/>
</dbReference>
<dbReference type="InterPro" id="IPR018109">
    <property type="entry name" value="Folylpolyglutamate_synth_CS"/>
</dbReference>
<dbReference type="InterPro" id="IPR036565">
    <property type="entry name" value="Mur-like_cat_sf"/>
</dbReference>
<keyword evidence="7 11" id="KW-0067">ATP-binding</keyword>
<dbReference type="InterPro" id="IPR036615">
    <property type="entry name" value="Mur_ligase_C_dom_sf"/>
</dbReference>
<organism evidence="14 15">
    <name type="scientific">candidate division TA06 bacterium</name>
    <dbReference type="NCBI Taxonomy" id="2250710"/>
    <lineage>
        <taxon>Bacteria</taxon>
        <taxon>Bacteria division TA06</taxon>
    </lineage>
</organism>
<dbReference type="GO" id="GO:0046872">
    <property type="term" value="F:metal ion binding"/>
    <property type="evidence" value="ECO:0007669"/>
    <property type="project" value="UniProtKB-KW"/>
</dbReference>
<dbReference type="PANTHER" id="PTHR11136:SF0">
    <property type="entry name" value="DIHYDROFOLATE SYNTHETASE-RELATED"/>
    <property type="match status" value="1"/>
</dbReference>
<gene>
    <name evidence="14" type="ORF">HY768_04100</name>
</gene>
<dbReference type="InterPro" id="IPR001645">
    <property type="entry name" value="Folylpolyglutamate_synth"/>
</dbReference>
<evidence type="ECO:0000256" key="2">
    <source>
        <dbReference type="ARBA" id="ARBA00008276"/>
    </source>
</evidence>
<evidence type="ECO:0000256" key="11">
    <source>
        <dbReference type="PIRNR" id="PIRNR001563"/>
    </source>
</evidence>
<dbReference type="EMBL" id="JACQXR010000048">
    <property type="protein sequence ID" value="MBI4726399.1"/>
    <property type="molecule type" value="Genomic_DNA"/>
</dbReference>
<feature type="domain" description="Mur ligase C-terminal" evidence="12">
    <location>
        <begin position="310"/>
        <end position="429"/>
    </location>
</feature>
<dbReference type="NCBIfam" id="TIGR01499">
    <property type="entry name" value="folC"/>
    <property type="match status" value="1"/>
</dbReference>
<evidence type="ECO:0000256" key="5">
    <source>
        <dbReference type="ARBA" id="ARBA00022723"/>
    </source>
</evidence>
<accession>A0A933IBQ8</accession>
<comment type="caution">
    <text evidence="14">The sequence shown here is derived from an EMBL/GenBank/DDBJ whole genome shotgun (WGS) entry which is preliminary data.</text>
</comment>
<dbReference type="GO" id="GO:0004326">
    <property type="term" value="F:tetrahydrofolylpolyglutamate synthase activity"/>
    <property type="evidence" value="ECO:0007669"/>
    <property type="project" value="UniProtKB-EC"/>
</dbReference>
<evidence type="ECO:0000256" key="10">
    <source>
        <dbReference type="ARBA" id="ARBA00047493"/>
    </source>
</evidence>
<evidence type="ECO:0000256" key="8">
    <source>
        <dbReference type="ARBA" id="ARBA00022842"/>
    </source>
</evidence>
<evidence type="ECO:0000313" key="15">
    <source>
        <dbReference type="Proteomes" id="UP000736328"/>
    </source>
</evidence>
<keyword evidence="5" id="KW-0479">Metal-binding</keyword>
<name>A0A933IBQ8_UNCT6</name>
<dbReference type="Proteomes" id="UP000736328">
    <property type="component" value="Unassembled WGS sequence"/>
</dbReference>
<dbReference type="GO" id="GO:0005737">
    <property type="term" value="C:cytoplasm"/>
    <property type="evidence" value="ECO:0007669"/>
    <property type="project" value="TreeGrafter"/>
</dbReference>
<keyword evidence="6 11" id="KW-0547">Nucleotide-binding</keyword>
<comment type="catalytic activity">
    <reaction evidence="10">
        <text>(6S)-5,6,7,8-tetrahydrofolyl-(gamma-L-Glu)(n) + L-glutamate + ATP = (6S)-5,6,7,8-tetrahydrofolyl-(gamma-L-Glu)(n+1) + ADP + phosphate + H(+)</text>
        <dbReference type="Rhea" id="RHEA:10580"/>
        <dbReference type="Rhea" id="RHEA-COMP:14738"/>
        <dbReference type="Rhea" id="RHEA-COMP:14740"/>
        <dbReference type="ChEBI" id="CHEBI:15378"/>
        <dbReference type="ChEBI" id="CHEBI:29985"/>
        <dbReference type="ChEBI" id="CHEBI:30616"/>
        <dbReference type="ChEBI" id="CHEBI:43474"/>
        <dbReference type="ChEBI" id="CHEBI:141005"/>
        <dbReference type="ChEBI" id="CHEBI:456216"/>
        <dbReference type="EC" id="6.3.2.17"/>
    </reaction>
</comment>
<keyword evidence="4 11" id="KW-0436">Ligase</keyword>
<feature type="domain" description="Mur ligase central" evidence="13">
    <location>
        <begin position="53"/>
        <end position="283"/>
    </location>
</feature>
<sequence length="444" mass="49010">MTYQHAIEYLMSFLNLEKAPGQKYRDDSYNLDDFRQLLNQLGNPQNSFKSILVAGTKGKGSTAAFIESALSAQGLKAGLYTSPHLISFCERIKLGGRSILERDFAQRLDWLKPFLEKQKVNAHSKTGGRSTVFEILTAMAFLYFQEMRIDWAVLEVGLGGRLDCTNVVNPRVSVITNISHDHTEILGESLKEIAGEKAGIIRQDGLAVTSPQGAEALKVIMNRCRELNARLFQVGKDVIFKISEQNPEHLSLDLAGTFGKLNSVELGLNGDFQAENAATAFAALRALQFRNQQVGDPAIRKGFKDISWPGRLQTVSRHPLIIIDGAHNDYSAYRLKKAVEILYPEKTRILVLGISANKDIGGIVSNLVPQSRVLVITKAKHSRAATPEAIRREAKKFAVPVIETETLCQALDRAKELAMPQDLVLVTGSLFLAGETLELLGKKI</sequence>
<dbReference type="PIRSF" id="PIRSF001563">
    <property type="entry name" value="Folylpolyglu_synth"/>
    <property type="match status" value="1"/>
</dbReference>
<dbReference type="Pfam" id="PF02875">
    <property type="entry name" value="Mur_ligase_C"/>
    <property type="match status" value="1"/>
</dbReference>
<protein>
    <recommendedName>
        <fullName evidence="3">tetrahydrofolate synthase</fullName>
        <ecNumber evidence="3">6.3.2.17</ecNumber>
    </recommendedName>
    <alternativeName>
        <fullName evidence="9">Tetrahydrofolylpolyglutamate synthase</fullName>
    </alternativeName>
</protein>
<dbReference type="EC" id="6.3.2.17" evidence="3"/>
<dbReference type="SUPFAM" id="SSF53244">
    <property type="entry name" value="MurD-like peptide ligases, peptide-binding domain"/>
    <property type="match status" value="1"/>
</dbReference>
<evidence type="ECO:0000256" key="9">
    <source>
        <dbReference type="ARBA" id="ARBA00030592"/>
    </source>
</evidence>
<dbReference type="SUPFAM" id="SSF53623">
    <property type="entry name" value="MurD-like peptide ligases, catalytic domain"/>
    <property type="match status" value="1"/>
</dbReference>
<evidence type="ECO:0000256" key="1">
    <source>
        <dbReference type="ARBA" id="ARBA00001946"/>
    </source>
</evidence>
<dbReference type="InterPro" id="IPR013221">
    <property type="entry name" value="Mur_ligase_cen"/>
</dbReference>
<proteinExistence type="inferred from homology"/>
<dbReference type="GO" id="GO:0008841">
    <property type="term" value="F:dihydrofolate synthase activity"/>
    <property type="evidence" value="ECO:0007669"/>
    <property type="project" value="TreeGrafter"/>
</dbReference>
<evidence type="ECO:0000256" key="7">
    <source>
        <dbReference type="ARBA" id="ARBA00022840"/>
    </source>
</evidence>
<evidence type="ECO:0000256" key="4">
    <source>
        <dbReference type="ARBA" id="ARBA00022598"/>
    </source>
</evidence>
<dbReference type="FunFam" id="3.40.1190.10:FF:000011">
    <property type="entry name" value="Folylpolyglutamate synthase/dihydrofolate synthase"/>
    <property type="match status" value="1"/>
</dbReference>
<dbReference type="PROSITE" id="PS01012">
    <property type="entry name" value="FOLYLPOLYGLU_SYNT_2"/>
    <property type="match status" value="1"/>
</dbReference>
<dbReference type="Gene3D" id="3.90.190.20">
    <property type="entry name" value="Mur ligase, C-terminal domain"/>
    <property type="match status" value="1"/>
</dbReference>
<evidence type="ECO:0000313" key="14">
    <source>
        <dbReference type="EMBL" id="MBI4726399.1"/>
    </source>
</evidence>
<keyword evidence="8" id="KW-0460">Magnesium</keyword>
<dbReference type="PANTHER" id="PTHR11136">
    <property type="entry name" value="FOLYLPOLYGLUTAMATE SYNTHASE-RELATED"/>
    <property type="match status" value="1"/>
</dbReference>
<dbReference type="GO" id="GO:0005524">
    <property type="term" value="F:ATP binding"/>
    <property type="evidence" value="ECO:0007669"/>
    <property type="project" value="UniProtKB-KW"/>
</dbReference>
<evidence type="ECO:0000256" key="3">
    <source>
        <dbReference type="ARBA" id="ARBA00013025"/>
    </source>
</evidence>
<dbReference type="Gene3D" id="3.40.1190.10">
    <property type="entry name" value="Mur-like, catalytic domain"/>
    <property type="match status" value="1"/>
</dbReference>
<comment type="similarity">
    <text evidence="2 11">Belongs to the folylpolyglutamate synthase family.</text>
</comment>
<dbReference type="AlphaFoldDB" id="A0A933IBQ8"/>
<dbReference type="Pfam" id="PF08245">
    <property type="entry name" value="Mur_ligase_M"/>
    <property type="match status" value="1"/>
</dbReference>
<evidence type="ECO:0000259" key="13">
    <source>
        <dbReference type="Pfam" id="PF08245"/>
    </source>
</evidence>
<evidence type="ECO:0000256" key="6">
    <source>
        <dbReference type="ARBA" id="ARBA00022741"/>
    </source>
</evidence>
<reference evidence="14" key="1">
    <citation type="submission" date="2020-07" db="EMBL/GenBank/DDBJ databases">
        <title>Huge and variable diversity of episymbiotic CPR bacteria and DPANN archaea in groundwater ecosystems.</title>
        <authorList>
            <person name="He C.Y."/>
            <person name="Keren R."/>
            <person name="Whittaker M."/>
            <person name="Farag I.F."/>
            <person name="Doudna J."/>
            <person name="Cate J.H.D."/>
            <person name="Banfield J.F."/>
        </authorList>
    </citation>
    <scope>NUCLEOTIDE SEQUENCE</scope>
    <source>
        <strain evidence="14">NC_groundwater_1520_Pr4_B-0.1um_53_5</strain>
    </source>
</reference>